<reference evidence="2 3" key="1">
    <citation type="submission" date="2016-10" db="EMBL/GenBank/DDBJ databases">
        <authorList>
            <person name="de Groot N.N."/>
        </authorList>
    </citation>
    <scope>NUCLEOTIDE SEQUENCE [LARGE SCALE GENOMIC DNA]</scope>
    <source>
        <strain evidence="2 3">DSM 26130</strain>
    </source>
</reference>
<protein>
    <submittedName>
        <fullName evidence="2">Uncharacterized protein</fullName>
    </submittedName>
</protein>
<evidence type="ECO:0000313" key="2">
    <source>
        <dbReference type="EMBL" id="SFD47040.1"/>
    </source>
</evidence>
<name>A0A1I1SVI6_9BACT</name>
<dbReference type="AlphaFoldDB" id="A0A1I1SVI6"/>
<dbReference type="EMBL" id="FOLQ01000005">
    <property type="protein sequence ID" value="SFD47040.1"/>
    <property type="molecule type" value="Genomic_DNA"/>
</dbReference>
<evidence type="ECO:0000256" key="1">
    <source>
        <dbReference type="SAM" id="MobiDB-lite"/>
    </source>
</evidence>
<dbReference type="Proteomes" id="UP000198598">
    <property type="component" value="Unassembled WGS sequence"/>
</dbReference>
<proteinExistence type="predicted"/>
<keyword evidence="3" id="KW-1185">Reference proteome</keyword>
<gene>
    <name evidence="2" type="ORF">SAMN05216167_105143</name>
</gene>
<sequence>MADEKQKITLKTVLHEIQEAGTEFSLKFRKADGSISYKQRVKKNPTAPKSAAGGGKLPPKKDLSSIQRNMNHSGALLLFDCIHKQTFECKVRRLVEFNGMSIFHNY</sequence>
<feature type="region of interest" description="Disordered" evidence="1">
    <location>
        <begin position="37"/>
        <end position="65"/>
    </location>
</feature>
<evidence type="ECO:0000313" key="3">
    <source>
        <dbReference type="Proteomes" id="UP000198598"/>
    </source>
</evidence>
<organism evidence="2 3">
    <name type="scientific">Spirosoma endophyticum</name>
    <dbReference type="NCBI Taxonomy" id="662367"/>
    <lineage>
        <taxon>Bacteria</taxon>
        <taxon>Pseudomonadati</taxon>
        <taxon>Bacteroidota</taxon>
        <taxon>Cytophagia</taxon>
        <taxon>Cytophagales</taxon>
        <taxon>Cytophagaceae</taxon>
        <taxon>Spirosoma</taxon>
    </lineage>
</organism>
<dbReference type="STRING" id="662367.SAMN05216167_105143"/>
<accession>A0A1I1SVI6</accession>